<evidence type="ECO:0000313" key="2">
    <source>
        <dbReference type="Proteomes" id="UP000024635"/>
    </source>
</evidence>
<reference evidence="2" key="1">
    <citation type="journal article" date="2015" name="Nat. Genet.">
        <title>The genome and transcriptome of the zoonotic hookworm Ancylostoma ceylanicum identify infection-specific gene families.</title>
        <authorList>
            <person name="Schwarz E.M."/>
            <person name="Hu Y."/>
            <person name="Antoshechkin I."/>
            <person name="Miller M.M."/>
            <person name="Sternberg P.W."/>
            <person name="Aroian R.V."/>
        </authorList>
    </citation>
    <scope>NUCLEOTIDE SEQUENCE</scope>
    <source>
        <strain evidence="2">HY135</strain>
    </source>
</reference>
<keyword evidence="2" id="KW-1185">Reference proteome</keyword>
<proteinExistence type="predicted"/>
<protein>
    <submittedName>
        <fullName evidence="1">Uncharacterized protein</fullName>
    </submittedName>
</protein>
<evidence type="ECO:0000313" key="1">
    <source>
        <dbReference type="EMBL" id="EYC07169.1"/>
    </source>
</evidence>
<dbReference type="EMBL" id="JARK01001408">
    <property type="protein sequence ID" value="EYC07169.1"/>
    <property type="molecule type" value="Genomic_DNA"/>
</dbReference>
<name>A0A016TVW2_9BILA</name>
<organism evidence="1 2">
    <name type="scientific">Ancylostoma ceylanicum</name>
    <dbReference type="NCBI Taxonomy" id="53326"/>
    <lineage>
        <taxon>Eukaryota</taxon>
        <taxon>Metazoa</taxon>
        <taxon>Ecdysozoa</taxon>
        <taxon>Nematoda</taxon>
        <taxon>Chromadorea</taxon>
        <taxon>Rhabditida</taxon>
        <taxon>Rhabditina</taxon>
        <taxon>Rhabditomorpha</taxon>
        <taxon>Strongyloidea</taxon>
        <taxon>Ancylostomatidae</taxon>
        <taxon>Ancylostomatinae</taxon>
        <taxon>Ancylostoma</taxon>
    </lineage>
</organism>
<accession>A0A016TVW2</accession>
<gene>
    <name evidence="1" type="primary">Acey_s0072.g719</name>
    <name evidence="1" type="ORF">Y032_0072g719</name>
</gene>
<dbReference type="AlphaFoldDB" id="A0A016TVW2"/>
<dbReference type="Proteomes" id="UP000024635">
    <property type="component" value="Unassembled WGS sequence"/>
</dbReference>
<comment type="caution">
    <text evidence="1">The sequence shown here is derived from an EMBL/GenBank/DDBJ whole genome shotgun (WGS) entry which is preliminary data.</text>
</comment>
<sequence length="86" mass="10072">MHSKNRSGQHILRKRQTSRGRIETVSWKLHSFSYGREDKYSCTWQSSVFIAIQPPFSGRKEAFGTDPWRENGGIQPWSNRGTRYVI</sequence>